<keyword evidence="2" id="KW-0812">Transmembrane</keyword>
<feature type="transmembrane region" description="Helical" evidence="2">
    <location>
        <begin position="152"/>
        <end position="173"/>
    </location>
</feature>
<dbReference type="EMBL" id="FN554972">
    <property type="protein sequence ID" value="CBH14128.1"/>
    <property type="molecule type" value="Genomic_DNA"/>
</dbReference>
<gene>
    <name evidence="3" type="ORF">TbgDal_IX2030</name>
</gene>
<accession>C9ZXI4</accession>
<evidence type="ECO:0000256" key="2">
    <source>
        <dbReference type="SAM" id="Phobius"/>
    </source>
</evidence>
<feature type="transmembrane region" description="Helical" evidence="2">
    <location>
        <begin position="22"/>
        <end position="43"/>
    </location>
</feature>
<organism evidence="3 4">
    <name type="scientific">Trypanosoma brucei gambiense (strain MHOM/CI/86/DAL972)</name>
    <dbReference type="NCBI Taxonomy" id="679716"/>
    <lineage>
        <taxon>Eukaryota</taxon>
        <taxon>Discoba</taxon>
        <taxon>Euglenozoa</taxon>
        <taxon>Kinetoplastea</taxon>
        <taxon>Metakinetoplastina</taxon>
        <taxon>Trypanosomatida</taxon>
        <taxon>Trypanosomatidae</taxon>
        <taxon>Trypanosoma</taxon>
    </lineage>
</organism>
<sequence>MGVCCCALQGRRMKSVRYDPRFVSLFFIPIPLTFSSSFAPLRWRLPTSGHRLRTHTQKKTVVPSKGGSEGLHPSVPTRRMQRRVQLRISLTAASSFFFWQHRSYYDKVRREREKSDDTPCAMFDEFPKNPHASSVPNQFRTPNADAVKDAELLQRGFLLSLVVMLFALFYSGFLDPFNEGYRRPDGYGMPAVEKSV</sequence>
<protein>
    <recommendedName>
        <fullName evidence="5">Transmembrane protein</fullName>
    </recommendedName>
</protein>
<evidence type="ECO:0000313" key="3">
    <source>
        <dbReference type="EMBL" id="CBH14128.1"/>
    </source>
</evidence>
<dbReference type="AlphaFoldDB" id="C9ZXI4"/>
<evidence type="ECO:0000256" key="1">
    <source>
        <dbReference type="SAM" id="MobiDB-lite"/>
    </source>
</evidence>
<dbReference type="GeneID" id="23860192"/>
<dbReference type="Proteomes" id="UP000002316">
    <property type="component" value="Chromosome 9"/>
</dbReference>
<name>C9ZXI4_TRYB9</name>
<reference evidence="4" key="1">
    <citation type="journal article" date="2010" name="PLoS Negl. Trop. Dis.">
        <title>The genome sequence of Trypanosoma brucei gambiense, causative agent of chronic human african trypanosomiasis.</title>
        <authorList>
            <person name="Jackson A.P."/>
            <person name="Sanders M."/>
            <person name="Berry A."/>
            <person name="McQuillan J."/>
            <person name="Aslett M.A."/>
            <person name="Quail M.A."/>
            <person name="Chukualim B."/>
            <person name="Capewell P."/>
            <person name="MacLeod A."/>
            <person name="Melville S.E."/>
            <person name="Gibson W."/>
            <person name="Barry J.D."/>
            <person name="Berriman M."/>
            <person name="Hertz-Fowler C."/>
        </authorList>
    </citation>
    <scope>NUCLEOTIDE SEQUENCE [LARGE SCALE GENOMIC DNA]</scope>
    <source>
        <strain evidence="4">MHOM/CI/86/DAL972</strain>
    </source>
</reference>
<dbReference type="KEGG" id="tbg:TbgDal_IX2030"/>
<evidence type="ECO:0000313" key="4">
    <source>
        <dbReference type="Proteomes" id="UP000002316"/>
    </source>
</evidence>
<dbReference type="VEuPathDB" id="TriTrypDB:Tbg972.9.2030"/>
<dbReference type="RefSeq" id="XP_011776399.1">
    <property type="nucleotide sequence ID" value="XM_011778097.1"/>
</dbReference>
<dbReference type="OrthoDB" id="273337at2759"/>
<keyword evidence="2" id="KW-0472">Membrane</keyword>
<feature type="region of interest" description="Disordered" evidence="1">
    <location>
        <begin position="53"/>
        <end position="75"/>
    </location>
</feature>
<evidence type="ECO:0008006" key="5">
    <source>
        <dbReference type="Google" id="ProtNLM"/>
    </source>
</evidence>
<keyword evidence="2" id="KW-1133">Transmembrane helix</keyword>
<proteinExistence type="predicted"/>